<accession>A0A165IDI5</accession>
<evidence type="ECO:0000256" key="5">
    <source>
        <dbReference type="SAM" id="MobiDB-lite"/>
    </source>
</evidence>
<comment type="subcellular location">
    <subcellularLocation>
        <location evidence="1">Membrane</location>
        <topology evidence="1">Multi-pass membrane protein</topology>
    </subcellularLocation>
</comment>
<dbReference type="Pfam" id="PF07690">
    <property type="entry name" value="MFS_1"/>
    <property type="match status" value="1"/>
</dbReference>
<evidence type="ECO:0008006" key="9">
    <source>
        <dbReference type="Google" id="ProtNLM"/>
    </source>
</evidence>
<feature type="transmembrane region" description="Helical" evidence="6">
    <location>
        <begin position="17"/>
        <end position="41"/>
    </location>
</feature>
<dbReference type="PANTHER" id="PTHR21576">
    <property type="entry name" value="UNCHARACTERIZED NODULIN-LIKE PROTEIN"/>
    <property type="match status" value="1"/>
</dbReference>
<proteinExistence type="predicted"/>
<dbReference type="AlphaFoldDB" id="A0A165IDI5"/>
<feature type="region of interest" description="Disordered" evidence="5">
    <location>
        <begin position="157"/>
        <end position="196"/>
    </location>
</feature>
<feature type="transmembrane region" description="Helical" evidence="6">
    <location>
        <begin position="127"/>
        <end position="149"/>
    </location>
</feature>
<feature type="transmembrane region" description="Helical" evidence="6">
    <location>
        <begin position="96"/>
        <end position="115"/>
    </location>
</feature>
<dbReference type="InterPro" id="IPR036259">
    <property type="entry name" value="MFS_trans_sf"/>
</dbReference>
<dbReference type="Proteomes" id="UP000076842">
    <property type="component" value="Unassembled WGS sequence"/>
</dbReference>
<dbReference type="InParanoid" id="A0A165IDI5"/>
<protein>
    <recommendedName>
        <fullName evidence="9">MFS general substrate transporter</fullName>
    </recommendedName>
</protein>
<feature type="transmembrane region" description="Helical" evidence="6">
    <location>
        <begin position="396"/>
        <end position="422"/>
    </location>
</feature>
<keyword evidence="2 6" id="KW-0812">Transmembrane</keyword>
<evidence type="ECO:0000256" key="1">
    <source>
        <dbReference type="ARBA" id="ARBA00004141"/>
    </source>
</evidence>
<gene>
    <name evidence="7" type="ORF">CALCODRAFT_492470</name>
</gene>
<feature type="transmembrane region" description="Helical" evidence="6">
    <location>
        <begin position="302"/>
        <end position="323"/>
    </location>
</feature>
<keyword evidence="4 6" id="KW-0472">Membrane</keyword>
<evidence type="ECO:0000256" key="3">
    <source>
        <dbReference type="ARBA" id="ARBA00022989"/>
    </source>
</evidence>
<evidence type="ECO:0000256" key="2">
    <source>
        <dbReference type="ARBA" id="ARBA00022692"/>
    </source>
</evidence>
<dbReference type="InterPro" id="IPR011701">
    <property type="entry name" value="MFS"/>
</dbReference>
<keyword evidence="8" id="KW-1185">Reference proteome</keyword>
<dbReference type="GO" id="GO:0000329">
    <property type="term" value="C:fungal-type vacuole membrane"/>
    <property type="evidence" value="ECO:0007669"/>
    <property type="project" value="TreeGrafter"/>
</dbReference>
<dbReference type="OrthoDB" id="410267at2759"/>
<keyword evidence="3 6" id="KW-1133">Transmembrane helix</keyword>
<dbReference type="Gene3D" id="1.20.1250.20">
    <property type="entry name" value="MFS general substrate transporter like domains"/>
    <property type="match status" value="1"/>
</dbReference>
<dbReference type="SUPFAM" id="SSF103473">
    <property type="entry name" value="MFS general substrate transporter"/>
    <property type="match status" value="1"/>
</dbReference>
<feature type="transmembrane region" description="Helical" evidence="6">
    <location>
        <begin position="53"/>
        <end position="76"/>
    </location>
</feature>
<feature type="transmembrane region" description="Helical" evidence="6">
    <location>
        <begin position="366"/>
        <end position="384"/>
    </location>
</feature>
<feature type="transmembrane region" description="Helical" evidence="6">
    <location>
        <begin position="329"/>
        <end position="354"/>
    </location>
</feature>
<dbReference type="EMBL" id="KV423931">
    <property type="protein sequence ID" value="KZT60425.1"/>
    <property type="molecule type" value="Genomic_DNA"/>
</dbReference>
<evidence type="ECO:0000256" key="4">
    <source>
        <dbReference type="ARBA" id="ARBA00023136"/>
    </source>
</evidence>
<organism evidence="7 8">
    <name type="scientific">Calocera cornea HHB12733</name>
    <dbReference type="NCBI Taxonomy" id="1353952"/>
    <lineage>
        <taxon>Eukaryota</taxon>
        <taxon>Fungi</taxon>
        <taxon>Dikarya</taxon>
        <taxon>Basidiomycota</taxon>
        <taxon>Agaricomycotina</taxon>
        <taxon>Dacrymycetes</taxon>
        <taxon>Dacrymycetales</taxon>
        <taxon>Dacrymycetaceae</taxon>
        <taxon>Calocera</taxon>
    </lineage>
</organism>
<name>A0A165IDI5_9BASI</name>
<evidence type="ECO:0000313" key="7">
    <source>
        <dbReference type="EMBL" id="KZT60425.1"/>
    </source>
</evidence>
<feature type="transmembrane region" description="Helical" evidence="6">
    <location>
        <begin position="206"/>
        <end position="227"/>
    </location>
</feature>
<evidence type="ECO:0000256" key="6">
    <source>
        <dbReference type="SAM" id="Phobius"/>
    </source>
</evidence>
<evidence type="ECO:0000313" key="8">
    <source>
        <dbReference type="Proteomes" id="UP000076842"/>
    </source>
</evidence>
<sequence length="430" mass="45601">MGQYVFAVVVGMVMDRFGTWACSLGASVLYAVGYGGMELILQTYSSELSRPHIAIRWLSLFNFLAGVGTVSSYFGFLFASSRNFPKAAGLATGLPLSIFGLSPLFLSMVASTFFLDSETGLLESTKFLIFLAVLLGTVNALGSFGLRVWPVEDSVGKDPALTASSEEPVPDMGGTADENTPLVSAPQPDEEEPHQPLPHLLTDVHFWSFIVVIAITTGACEMVMANIGTIVQALMPNSLVHVPPGAYGIAAFLGSPSTSLSVRQLHVQLISAFNTVSRIGSGLLADRITAPPSAGPRRLSRLIFVTVSGAVLGAAFAWMAWGLRSEKSLWVLSTATGAGYGTVFTVSPTITATVWGNRHLGRNWGIISYAPLVGTPIFTFLYTAISKRVGGGQTCVGTACFSSTFAACSIMSLCAAAVSFVLTRRWREVL</sequence>
<dbReference type="GO" id="GO:0022857">
    <property type="term" value="F:transmembrane transporter activity"/>
    <property type="evidence" value="ECO:0007669"/>
    <property type="project" value="InterPro"/>
</dbReference>
<reference evidence="7 8" key="1">
    <citation type="journal article" date="2016" name="Mol. Biol. Evol.">
        <title>Comparative Genomics of Early-Diverging Mushroom-Forming Fungi Provides Insights into the Origins of Lignocellulose Decay Capabilities.</title>
        <authorList>
            <person name="Nagy L.G."/>
            <person name="Riley R."/>
            <person name="Tritt A."/>
            <person name="Adam C."/>
            <person name="Daum C."/>
            <person name="Floudas D."/>
            <person name="Sun H."/>
            <person name="Yadav J.S."/>
            <person name="Pangilinan J."/>
            <person name="Larsson K.H."/>
            <person name="Matsuura K."/>
            <person name="Barry K."/>
            <person name="Labutti K."/>
            <person name="Kuo R."/>
            <person name="Ohm R.A."/>
            <person name="Bhattacharya S.S."/>
            <person name="Shirouzu T."/>
            <person name="Yoshinaga Y."/>
            <person name="Martin F.M."/>
            <person name="Grigoriev I.V."/>
            <person name="Hibbett D.S."/>
        </authorList>
    </citation>
    <scope>NUCLEOTIDE SEQUENCE [LARGE SCALE GENOMIC DNA]</scope>
    <source>
        <strain evidence="7 8">HHB12733</strain>
    </source>
</reference>
<dbReference type="PANTHER" id="PTHR21576:SF158">
    <property type="entry name" value="RIBOSOMAL RNA-PROCESSING PROTEIN 12-LIKE CONSERVED DOMAIN-CONTAINING PROTEIN"/>
    <property type="match status" value="1"/>
</dbReference>